<sequence length="96" mass="11067">MIEIGTKIKELRISKKLSQKELAEFLNVTPQAVSKWELNKSYPDIDTLVKLSRLFDVSTAVILGEAKQSFFDSFFKNKGWIKMNQSDKKTHNRTTS</sequence>
<keyword evidence="1" id="KW-0238">DNA-binding</keyword>
<reference evidence="4" key="2">
    <citation type="submission" date="2017-05" db="EMBL/GenBank/DDBJ databases">
        <authorList>
            <consortium name="The Broad Institute Genomics Platform"/>
            <consortium name="The Broad Institute Genomic Center for Infectious Diseases"/>
            <person name="Earl A."/>
            <person name="Manson A."/>
            <person name="Schwartman J."/>
            <person name="Gilmore M."/>
            <person name="Abouelleil A."/>
            <person name="Cao P."/>
            <person name="Chapman S."/>
            <person name="Cusick C."/>
            <person name="Shea T."/>
            <person name="Young S."/>
            <person name="Neafsey D."/>
            <person name="Nusbaum C."/>
            <person name="Birren B."/>
        </authorList>
    </citation>
    <scope>NUCLEOTIDE SEQUENCE</scope>
    <source>
        <strain evidence="4">9E7_DIV0242</strain>
    </source>
</reference>
<dbReference type="GO" id="GO:0003677">
    <property type="term" value="F:DNA binding"/>
    <property type="evidence" value="ECO:0007669"/>
    <property type="project" value="UniProtKB-KW"/>
</dbReference>
<dbReference type="OrthoDB" id="2242627at2"/>
<dbReference type="PROSITE" id="PS50943">
    <property type="entry name" value="HTH_CROC1"/>
    <property type="match status" value="1"/>
</dbReference>
<evidence type="ECO:0000313" key="3">
    <source>
        <dbReference type="EMBL" id="OTP14359.1"/>
    </source>
</evidence>
<accession>A0A242K4A4</accession>
<dbReference type="EMBL" id="NGMM01000004">
    <property type="protein sequence ID" value="OTP14359.1"/>
    <property type="molecule type" value="Genomic_DNA"/>
</dbReference>
<organism evidence="3">
    <name type="scientific">Candidatus Enterococcus clewellii</name>
    <dbReference type="NCBI Taxonomy" id="1834193"/>
    <lineage>
        <taxon>Bacteria</taxon>
        <taxon>Bacillati</taxon>
        <taxon>Bacillota</taxon>
        <taxon>Bacilli</taxon>
        <taxon>Lactobacillales</taxon>
        <taxon>Enterococcaceae</taxon>
        <taxon>Enterococcus</taxon>
    </lineage>
</organism>
<proteinExistence type="predicted"/>
<dbReference type="Proteomes" id="UP000195141">
    <property type="component" value="Chromosome"/>
</dbReference>
<evidence type="ECO:0000313" key="4">
    <source>
        <dbReference type="EMBL" id="WYJ90621.1"/>
    </source>
</evidence>
<evidence type="ECO:0000256" key="1">
    <source>
        <dbReference type="ARBA" id="ARBA00023125"/>
    </source>
</evidence>
<evidence type="ECO:0000259" key="2">
    <source>
        <dbReference type="PROSITE" id="PS50943"/>
    </source>
</evidence>
<evidence type="ECO:0000313" key="5">
    <source>
        <dbReference type="Proteomes" id="UP000195141"/>
    </source>
</evidence>
<dbReference type="RefSeq" id="WP_086349523.1">
    <property type="nucleotide sequence ID" value="NZ_CP147247.1"/>
</dbReference>
<dbReference type="SMART" id="SM00530">
    <property type="entry name" value="HTH_XRE"/>
    <property type="match status" value="1"/>
</dbReference>
<dbReference type="AlphaFoldDB" id="A0A242K4A4"/>
<name>A0A242K4A4_9ENTE</name>
<dbReference type="EMBL" id="CP147247">
    <property type="protein sequence ID" value="WYJ90621.1"/>
    <property type="molecule type" value="Genomic_DNA"/>
</dbReference>
<dbReference type="PANTHER" id="PTHR46558:SF11">
    <property type="entry name" value="HTH-TYPE TRANSCRIPTIONAL REGULATOR XRE"/>
    <property type="match status" value="1"/>
</dbReference>
<reference evidence="3" key="1">
    <citation type="submission" date="2017-05" db="EMBL/GenBank/DDBJ databases">
        <title>The Genome Sequence of Enterococcus sp. 9E7_DIV0242.</title>
        <authorList>
            <consortium name="The Broad Institute Genomics Platform"/>
            <consortium name="The Broad Institute Genomic Center for Infectious Diseases"/>
            <person name="Earl A."/>
            <person name="Manson A."/>
            <person name="Schwartman J."/>
            <person name="Gilmore M."/>
            <person name="Abouelleil A."/>
            <person name="Cao P."/>
            <person name="Chapman S."/>
            <person name="Cusick C."/>
            <person name="Shea T."/>
            <person name="Young S."/>
            <person name="Neafsey D."/>
            <person name="Nusbaum C."/>
            <person name="Birren B."/>
        </authorList>
    </citation>
    <scope>NUCLEOTIDE SEQUENCE [LARGE SCALE GENOMIC DNA]</scope>
    <source>
        <strain evidence="3">9E7_DIV0242</strain>
    </source>
</reference>
<protein>
    <recommendedName>
        <fullName evidence="2">HTH cro/C1-type domain-containing protein</fullName>
    </recommendedName>
</protein>
<dbReference type="InterPro" id="IPR001387">
    <property type="entry name" value="Cro/C1-type_HTH"/>
</dbReference>
<dbReference type="Pfam" id="PF01381">
    <property type="entry name" value="HTH_3"/>
    <property type="match status" value="1"/>
</dbReference>
<dbReference type="PANTHER" id="PTHR46558">
    <property type="entry name" value="TRACRIPTIONAL REGULATORY PROTEIN-RELATED-RELATED"/>
    <property type="match status" value="1"/>
</dbReference>
<feature type="domain" description="HTH cro/C1-type" evidence="2">
    <location>
        <begin position="8"/>
        <end position="62"/>
    </location>
</feature>
<reference evidence="4" key="3">
    <citation type="submission" date="2024-03" db="EMBL/GenBank/DDBJ databases">
        <title>The Genome Sequence of Enterococcus sp. DIV0242b.</title>
        <authorList>
            <consortium name="The Broad Institute Genomics Platform"/>
            <consortium name="The Broad Institute Microbial Omics Core"/>
            <consortium name="The Broad Institute Genomic Center for Infectious Diseases"/>
            <person name="Earl A."/>
            <person name="Manson A."/>
            <person name="Gilmore M."/>
            <person name="Schwartman J."/>
            <person name="Shea T."/>
            <person name="Abouelleil A."/>
            <person name="Cao P."/>
            <person name="Chapman S."/>
            <person name="Cusick C."/>
            <person name="Young S."/>
            <person name="Neafsey D."/>
            <person name="Nusbaum C."/>
            <person name="Birren B."/>
        </authorList>
    </citation>
    <scope>NUCLEOTIDE SEQUENCE</scope>
    <source>
        <strain evidence="4">9E7_DIV0242</strain>
    </source>
</reference>
<dbReference type="SUPFAM" id="SSF47413">
    <property type="entry name" value="lambda repressor-like DNA-binding domains"/>
    <property type="match status" value="1"/>
</dbReference>
<keyword evidence="5" id="KW-1185">Reference proteome</keyword>
<gene>
    <name evidence="4" type="ORF">A5888_002378</name>
    <name evidence="3" type="ORF">A5888_002460</name>
</gene>
<dbReference type="CDD" id="cd00093">
    <property type="entry name" value="HTH_XRE"/>
    <property type="match status" value="1"/>
</dbReference>
<dbReference type="InterPro" id="IPR010982">
    <property type="entry name" value="Lambda_DNA-bd_dom_sf"/>
</dbReference>
<dbReference type="Gene3D" id="1.10.260.40">
    <property type="entry name" value="lambda repressor-like DNA-binding domains"/>
    <property type="match status" value="1"/>
</dbReference>